<sequence length="730" mass="84057">MYKRGRRVFLLVSVLLLIGITVIVITGDQGKVIAIPQPQIPFSLQTPKNKAEEAFYSRAVQLADDLKATEPQLGSEILDTRSNFDTQIVLGTEESLSNAFDPRFTFGLILNDISKSKDLNNVELQYFHWGDWTDISHLDDKVVKKDKRECSSFKLILKGKQSEIVEPTTFCFNHKDIPKLLADPELDESFKKRVERARDLPDPSNFHIFQNGGRSSMSNKIIQGKAYLNEFMPPPSSILLLVPDKDFSNPRGIKVSVNQNLSNQKRLKDTPLMQNYIDQYQGSSPVILDVSEQLQALKVDALHTNPVEMPVQLSPQSFVDKSQEILAGFSDNDGELTSIHDKRYMESLKYSLHCEAPPKYFYEAKLIKTENKWPLGAHYDWRFFNGLMHESENLKPVISNLLASWFELTQTYQLTTWVAHGSLLSWYWNGGSFPWDNDIDVQMPIADLHKLSHQFNQTIIVDMGGNDGDQIRYGRYFLDCGTFISHRSRGNGHNNIDARFIDMDTGLYIDITALAASDTLAPNRYAKLGGDTKFPSSMERNQKLNLYNCRNNHFAQLNQISPLTLTYVEGMPAYIPHDYLSLLVTEYQEKSVIEKSFNAMIFIKKLQLWIPKKIIQLFLSKNPEYPQMLVESNQLTRLETREFDHFSTWKDEHFLKFLQYNPTILAEYLVTRNVTAFHREEIKRLESLDGGQSLSNEVKRKFPRLRSDLWNILNKKKQIKKLDKVTDVRG</sequence>
<dbReference type="PANTHER" id="PTHR15407">
    <property type="entry name" value="FUKUTIN-RELATED"/>
    <property type="match status" value="1"/>
</dbReference>
<comment type="subcellular location">
    <subcellularLocation>
        <location evidence="1">Membrane</location>
        <topology evidence="1">Single-pass membrane protein</topology>
    </subcellularLocation>
</comment>
<dbReference type="InterPro" id="IPR009644">
    <property type="entry name" value="FKTN/MNN4/W02B3.4-1"/>
</dbReference>
<evidence type="ECO:0000256" key="1">
    <source>
        <dbReference type="ARBA" id="ARBA00004167"/>
    </source>
</evidence>
<dbReference type="InterPro" id="IPR007074">
    <property type="entry name" value="LicD/FKTN/FKRP_NTP_transf"/>
</dbReference>
<feature type="domain" description="LicD/FKTN/FKRP nucleotidyltransferase" evidence="5">
    <location>
        <begin position="543"/>
        <end position="587"/>
    </location>
</feature>
<evidence type="ECO:0000313" key="6">
    <source>
        <dbReference type="EMBL" id="CAK7893479.1"/>
    </source>
</evidence>
<keyword evidence="7" id="KW-1185">Reference proteome</keyword>
<proteinExistence type="predicted"/>
<name>A0ABP0E627_9ASCO</name>
<dbReference type="PANTHER" id="PTHR15407:SF28">
    <property type="entry name" value="RIBITOL-5-PHOSPHATE TRANSFERASE FKTN"/>
    <property type="match status" value="1"/>
</dbReference>
<organism evidence="6 7">
    <name type="scientific">[Candida] anglica</name>
    <dbReference type="NCBI Taxonomy" id="148631"/>
    <lineage>
        <taxon>Eukaryota</taxon>
        <taxon>Fungi</taxon>
        <taxon>Dikarya</taxon>
        <taxon>Ascomycota</taxon>
        <taxon>Saccharomycotina</taxon>
        <taxon>Pichiomycetes</taxon>
        <taxon>Debaryomycetaceae</taxon>
        <taxon>Kurtzmaniella</taxon>
    </lineage>
</organism>
<reference evidence="6 7" key="1">
    <citation type="submission" date="2024-01" db="EMBL/GenBank/DDBJ databases">
        <authorList>
            <consortium name="Genoscope - CEA"/>
            <person name="William W."/>
        </authorList>
    </citation>
    <scope>NUCLEOTIDE SEQUENCE [LARGE SCALE GENOMIC DNA]</scope>
    <source>
        <strain evidence="6 7">29B2s-10</strain>
    </source>
</reference>
<protein>
    <recommendedName>
        <fullName evidence="5">LicD/FKTN/FKRP nucleotidyltransferase domain-containing protein</fullName>
    </recommendedName>
</protein>
<feature type="domain" description="LicD/FKTN/FKRP nucleotidyltransferase" evidence="5">
    <location>
        <begin position="409"/>
        <end position="525"/>
    </location>
</feature>
<gene>
    <name evidence="6" type="ORF">CAAN4_A07470</name>
</gene>
<evidence type="ECO:0000256" key="3">
    <source>
        <dbReference type="ARBA" id="ARBA00022989"/>
    </source>
</evidence>
<dbReference type="Proteomes" id="UP001497600">
    <property type="component" value="Chromosome A"/>
</dbReference>
<evidence type="ECO:0000259" key="5">
    <source>
        <dbReference type="Pfam" id="PF04991"/>
    </source>
</evidence>
<evidence type="ECO:0000313" key="7">
    <source>
        <dbReference type="Proteomes" id="UP001497600"/>
    </source>
</evidence>
<keyword evidence="2" id="KW-0812">Transmembrane</keyword>
<keyword evidence="4" id="KW-0472">Membrane</keyword>
<dbReference type="Pfam" id="PF04991">
    <property type="entry name" value="LicD"/>
    <property type="match status" value="2"/>
</dbReference>
<evidence type="ECO:0000256" key="2">
    <source>
        <dbReference type="ARBA" id="ARBA00022692"/>
    </source>
</evidence>
<accession>A0ABP0E627</accession>
<evidence type="ECO:0000256" key="4">
    <source>
        <dbReference type="ARBA" id="ARBA00023136"/>
    </source>
</evidence>
<dbReference type="EMBL" id="OZ004253">
    <property type="protein sequence ID" value="CAK7893479.1"/>
    <property type="molecule type" value="Genomic_DNA"/>
</dbReference>
<keyword evidence="3" id="KW-1133">Transmembrane helix</keyword>